<dbReference type="AlphaFoldDB" id="A0A8D0FKJ0"/>
<evidence type="ECO:0000313" key="3">
    <source>
        <dbReference type="Proteomes" id="UP000694551"/>
    </source>
</evidence>
<protein>
    <recommendedName>
        <fullName evidence="1">PDE1 N-terminal domain-containing protein</fullName>
    </recommendedName>
</protein>
<dbReference type="InterPro" id="IPR013706">
    <property type="entry name" value="PDE1_N"/>
</dbReference>
<accession>A0A8D0FKJ0</accession>
<dbReference type="Ensembl" id="ENSSOCT00000016678.1">
    <property type="protein sequence ID" value="ENSSOCP00000016259.1"/>
    <property type="gene ID" value="ENSSOCG00000012219.1"/>
</dbReference>
<keyword evidence="3" id="KW-1185">Reference proteome</keyword>
<evidence type="ECO:0000259" key="1">
    <source>
        <dbReference type="Pfam" id="PF08499"/>
    </source>
</evidence>
<reference evidence="2" key="2">
    <citation type="submission" date="2025-09" db="UniProtKB">
        <authorList>
            <consortium name="Ensembl"/>
        </authorList>
    </citation>
    <scope>IDENTIFICATION</scope>
</reference>
<organism evidence="2 3">
    <name type="scientific">Strix occidentalis caurina</name>
    <name type="common">northern spotted owl</name>
    <dbReference type="NCBI Taxonomy" id="311401"/>
    <lineage>
        <taxon>Eukaryota</taxon>
        <taxon>Metazoa</taxon>
        <taxon>Chordata</taxon>
        <taxon>Craniata</taxon>
        <taxon>Vertebrata</taxon>
        <taxon>Euteleostomi</taxon>
        <taxon>Archelosauria</taxon>
        <taxon>Archosauria</taxon>
        <taxon>Dinosauria</taxon>
        <taxon>Saurischia</taxon>
        <taxon>Theropoda</taxon>
        <taxon>Coelurosauria</taxon>
        <taxon>Aves</taxon>
        <taxon>Neognathae</taxon>
        <taxon>Neoaves</taxon>
        <taxon>Telluraves</taxon>
        <taxon>Strigiformes</taxon>
        <taxon>Strigidae</taxon>
        <taxon>Strix</taxon>
    </lineage>
</organism>
<dbReference type="Pfam" id="PF08499">
    <property type="entry name" value="PDEase_I_N"/>
    <property type="match status" value="1"/>
</dbReference>
<evidence type="ECO:0000313" key="2">
    <source>
        <dbReference type="Ensembl" id="ENSSOCP00000016259.1"/>
    </source>
</evidence>
<proteinExistence type="predicted"/>
<dbReference type="Proteomes" id="UP000694551">
    <property type="component" value="Unplaced"/>
</dbReference>
<feature type="domain" description="PDE1 N-terminal" evidence="1">
    <location>
        <begin position="62"/>
        <end position="120"/>
    </location>
</feature>
<name>A0A8D0FKJ0_STROC</name>
<sequence length="185" mass="20573">MYAGSQAGCSSELTLTLKPISLCTNQISVFLLPRFWSLVKQLERGEASAVLEPVYTGETRHLLETEDELGDIQSDSVPLEVQDWLASTFTWQMGMMLKRTEEKPQLRSIVHAVAAGMFVEGSGRISEKPLSPLSLLCCDLHQNLLLKQISLSEHLKTCSRFKLDSLPILPFLTESPLSADILPWG</sequence>
<reference evidence="2" key="1">
    <citation type="submission" date="2025-08" db="UniProtKB">
        <authorList>
            <consortium name="Ensembl"/>
        </authorList>
    </citation>
    <scope>IDENTIFICATION</scope>
</reference>